<dbReference type="OrthoDB" id="3035367at2"/>
<reference evidence="1 2" key="1">
    <citation type="submission" date="2016-10" db="EMBL/GenBank/DDBJ databases">
        <authorList>
            <person name="de Groot N.N."/>
        </authorList>
    </citation>
    <scope>NUCLEOTIDE SEQUENCE [LARGE SCALE GENOMIC DNA]</scope>
    <source>
        <strain evidence="1 2">S3b</strain>
    </source>
</reference>
<name>A0A1H2PWK5_9FIRM</name>
<sequence length="237" mass="28101">MLKIDVRIAFPLGAKFNKNINELTYRSFLKMIKRLSCVSVDTKCKECPIKSNCQYYRITGENFQGYPGIIFTYSSFSKRLFREGEELKYQIYVVGNNIKLKSYVELFFSEYLNYKLYGYPFVLKEYQETNIEEYARKIEEARLFSLVEKDKFEECYNEMIHYYNSHYETKYKLLDEAIQTIDCKRVMGESVFLPTRRINKKGYIYKIKTPIRISSDILSIGVGKFNYLGGGKIEIKD</sequence>
<proteinExistence type="predicted"/>
<evidence type="ECO:0000313" key="2">
    <source>
        <dbReference type="Proteomes" id="UP000182429"/>
    </source>
</evidence>
<dbReference type="RefSeq" id="WP_143452081.1">
    <property type="nucleotide sequence ID" value="NZ_FNNF01000001.1"/>
</dbReference>
<dbReference type="AlphaFoldDB" id="A0A1H2PWK5"/>
<dbReference type="EMBL" id="FNNF01000001">
    <property type="protein sequence ID" value="SDV99227.1"/>
    <property type="molecule type" value="Genomic_DNA"/>
</dbReference>
<protein>
    <submittedName>
        <fullName evidence="1">Uncharacterized protein</fullName>
    </submittedName>
</protein>
<gene>
    <name evidence="1" type="ORF">SAMN04487759_10131</name>
</gene>
<accession>A0A1H2PWK5</accession>
<organism evidence="1 2">
    <name type="scientific">Kandleria vitulina</name>
    <dbReference type="NCBI Taxonomy" id="1630"/>
    <lineage>
        <taxon>Bacteria</taxon>
        <taxon>Bacillati</taxon>
        <taxon>Bacillota</taxon>
        <taxon>Erysipelotrichia</taxon>
        <taxon>Erysipelotrichales</taxon>
        <taxon>Coprobacillaceae</taxon>
        <taxon>Kandleria</taxon>
    </lineage>
</organism>
<evidence type="ECO:0000313" key="1">
    <source>
        <dbReference type="EMBL" id="SDV99227.1"/>
    </source>
</evidence>
<dbReference type="Proteomes" id="UP000182429">
    <property type="component" value="Unassembled WGS sequence"/>
</dbReference>